<dbReference type="Proteomes" id="UP000265515">
    <property type="component" value="Unassembled WGS sequence"/>
</dbReference>
<evidence type="ECO:0000256" key="1">
    <source>
        <dbReference type="SAM" id="MobiDB-lite"/>
    </source>
</evidence>
<dbReference type="Gramene" id="GBG76574">
    <property type="protein sequence ID" value="GBG76574"/>
    <property type="gene ID" value="CBR_g22454"/>
</dbReference>
<feature type="compositionally biased region" description="Basic and acidic residues" evidence="1">
    <location>
        <begin position="113"/>
        <end position="124"/>
    </location>
</feature>
<name>A0A388L2L9_CHABU</name>
<keyword evidence="3" id="KW-1185">Reference proteome</keyword>
<feature type="region of interest" description="Disordered" evidence="1">
    <location>
        <begin position="346"/>
        <end position="373"/>
    </location>
</feature>
<feature type="compositionally biased region" description="Polar residues" evidence="1">
    <location>
        <begin position="317"/>
        <end position="328"/>
    </location>
</feature>
<evidence type="ECO:0000313" key="2">
    <source>
        <dbReference type="EMBL" id="GBG76574.1"/>
    </source>
</evidence>
<feature type="region of interest" description="Disordered" evidence="1">
    <location>
        <begin position="23"/>
        <end position="228"/>
    </location>
</feature>
<feature type="compositionally biased region" description="Gly residues" evidence="1">
    <location>
        <begin position="301"/>
        <end position="310"/>
    </location>
</feature>
<comment type="caution">
    <text evidence="2">The sequence shown here is derived from an EMBL/GenBank/DDBJ whole genome shotgun (WGS) entry which is preliminary data.</text>
</comment>
<evidence type="ECO:0000313" key="3">
    <source>
        <dbReference type="Proteomes" id="UP000265515"/>
    </source>
</evidence>
<gene>
    <name evidence="2" type="ORF">CBR_g22454</name>
</gene>
<feature type="compositionally biased region" description="Polar residues" evidence="1">
    <location>
        <begin position="165"/>
        <end position="182"/>
    </location>
</feature>
<accession>A0A388L2L9</accession>
<proteinExistence type="predicted"/>
<dbReference type="AlphaFoldDB" id="A0A388L2L9"/>
<protein>
    <submittedName>
        <fullName evidence="2">Uncharacterized protein</fullName>
    </submittedName>
</protein>
<feature type="region of interest" description="Disordered" evidence="1">
    <location>
        <begin position="301"/>
        <end position="328"/>
    </location>
</feature>
<dbReference type="EMBL" id="BFEA01000248">
    <property type="protein sequence ID" value="GBG76574.1"/>
    <property type="molecule type" value="Genomic_DNA"/>
</dbReference>
<feature type="compositionally biased region" description="Basic and acidic residues" evidence="1">
    <location>
        <begin position="359"/>
        <end position="369"/>
    </location>
</feature>
<reference evidence="2 3" key="1">
    <citation type="journal article" date="2018" name="Cell">
        <title>The Chara Genome: Secondary Complexity and Implications for Plant Terrestrialization.</title>
        <authorList>
            <person name="Nishiyama T."/>
            <person name="Sakayama H."/>
            <person name="Vries J.D."/>
            <person name="Buschmann H."/>
            <person name="Saint-Marcoux D."/>
            <person name="Ullrich K.K."/>
            <person name="Haas F.B."/>
            <person name="Vanderstraeten L."/>
            <person name="Becker D."/>
            <person name="Lang D."/>
            <person name="Vosolsobe S."/>
            <person name="Rombauts S."/>
            <person name="Wilhelmsson P.K.I."/>
            <person name="Janitza P."/>
            <person name="Kern R."/>
            <person name="Heyl A."/>
            <person name="Rumpler F."/>
            <person name="Villalobos L.I.A.C."/>
            <person name="Clay J.M."/>
            <person name="Skokan R."/>
            <person name="Toyoda A."/>
            <person name="Suzuki Y."/>
            <person name="Kagoshima H."/>
            <person name="Schijlen E."/>
            <person name="Tajeshwar N."/>
            <person name="Catarino B."/>
            <person name="Hetherington A.J."/>
            <person name="Saltykova A."/>
            <person name="Bonnot C."/>
            <person name="Breuninger H."/>
            <person name="Symeonidi A."/>
            <person name="Radhakrishnan G.V."/>
            <person name="Van Nieuwerburgh F."/>
            <person name="Deforce D."/>
            <person name="Chang C."/>
            <person name="Karol K.G."/>
            <person name="Hedrich R."/>
            <person name="Ulvskov P."/>
            <person name="Glockner G."/>
            <person name="Delwiche C.F."/>
            <person name="Petrasek J."/>
            <person name="Van de Peer Y."/>
            <person name="Friml J."/>
            <person name="Beilby M."/>
            <person name="Dolan L."/>
            <person name="Kohara Y."/>
            <person name="Sugano S."/>
            <person name="Fujiyama A."/>
            <person name="Delaux P.-M."/>
            <person name="Quint M."/>
            <person name="TheiBen G."/>
            <person name="Hagemann M."/>
            <person name="Harholt J."/>
            <person name="Dunand C."/>
            <person name="Zachgo S."/>
            <person name="Langdale J."/>
            <person name="Maumus F."/>
            <person name="Straeten D.V.D."/>
            <person name="Gould S.B."/>
            <person name="Rensing S.A."/>
        </authorList>
    </citation>
    <scope>NUCLEOTIDE SEQUENCE [LARGE SCALE GENOMIC DNA]</scope>
    <source>
        <strain evidence="2 3">S276</strain>
    </source>
</reference>
<sequence>MAPRGHASSPWAYPCTGPQDYTLSSSGYGAGLRDNEANRVRPATSGSAPPAPHWTSLVSPMAPDHSGGVPFASNRCVDRENPVGQRSYDGGEPSSGRVNAAAGKPCPASGGGRADDAHTSRSPHEAQGSLMPQKQMADPRVDAVAAPCPESALGPASARRGWDTTAPSHSHSPCAAPTTSGNQDRDATAIYQSPGRGRYERDATATYQSPGRGRPEPKSNPPTPSIMAVGAANNTYKANAPGAPGEAGYSGALAETMYLSGGTTNDRAGQGHSCGCPQGGPRGAGGSGALADMGFSGGFGETYMQGGGGTTNNNQGYPSQERPSQLMSNFDGALGESYLPEGTQEGMAMTSQEKTAGGSEKRGYEESTRGEVSPCGIDETAQALLCDSCINKRLKSEKIEAAKREKEEDRQRRLKMCEAMEQAQKTLECVRAVQQKVLQETADKNTEVIRKNEYARKAERFQKAGQEDHVHKGPASMSFIDRKHMIMDEAALQRQYKETLDMQRTVDKTG</sequence>
<organism evidence="2 3">
    <name type="scientific">Chara braunii</name>
    <name type="common">Braun's stonewort</name>
    <dbReference type="NCBI Taxonomy" id="69332"/>
    <lineage>
        <taxon>Eukaryota</taxon>
        <taxon>Viridiplantae</taxon>
        <taxon>Streptophyta</taxon>
        <taxon>Charophyceae</taxon>
        <taxon>Charales</taxon>
        <taxon>Characeae</taxon>
        <taxon>Chara</taxon>
    </lineage>
</organism>